<comment type="caution">
    <text evidence="1">The sequence shown here is derived from an EMBL/GenBank/DDBJ whole genome shotgun (WGS) entry which is preliminary data.</text>
</comment>
<evidence type="ECO:0000313" key="1">
    <source>
        <dbReference type="EMBL" id="EGU82901.1"/>
    </source>
</evidence>
<sequence length="10" mass="1185">MLVIKKLINL</sequence>
<gene>
    <name evidence="1" type="ORF">FOXB_06584</name>
</gene>
<accession>F9FJK5</accession>
<proteinExistence type="predicted"/>
<name>F9FJK5_FUSOF</name>
<dbReference type="EMBL" id="AFQF01002007">
    <property type="protein sequence ID" value="EGU82901.1"/>
    <property type="molecule type" value="Genomic_DNA"/>
</dbReference>
<protein>
    <submittedName>
        <fullName evidence="1">Uncharacterized protein</fullName>
    </submittedName>
</protein>
<reference evidence="1" key="1">
    <citation type="journal article" date="2012" name="Mol. Plant Microbe Interact.">
        <title>A highly conserved effector in Fusarium oxysporum is required for full virulence on Arabidopsis.</title>
        <authorList>
            <person name="Thatcher L.F."/>
            <person name="Gardiner D.M."/>
            <person name="Kazan K."/>
            <person name="Manners J."/>
        </authorList>
    </citation>
    <scope>NUCLEOTIDE SEQUENCE [LARGE SCALE GENOMIC DNA]</scope>
    <source>
        <strain evidence="1">Fo5176</strain>
    </source>
</reference>
<organism evidence="1">
    <name type="scientific">Fusarium oxysporum (strain Fo5176)</name>
    <name type="common">Fusarium vascular wilt</name>
    <dbReference type="NCBI Taxonomy" id="660025"/>
    <lineage>
        <taxon>Eukaryota</taxon>
        <taxon>Fungi</taxon>
        <taxon>Dikarya</taxon>
        <taxon>Ascomycota</taxon>
        <taxon>Pezizomycotina</taxon>
        <taxon>Sordariomycetes</taxon>
        <taxon>Hypocreomycetidae</taxon>
        <taxon>Hypocreales</taxon>
        <taxon>Nectriaceae</taxon>
        <taxon>Fusarium</taxon>
        <taxon>Fusarium oxysporum species complex</taxon>
    </lineage>
</organism>